<dbReference type="AlphaFoldDB" id="A0A8X6M917"/>
<dbReference type="SUPFAM" id="SSF51445">
    <property type="entry name" value="(Trans)glycosidases"/>
    <property type="match status" value="1"/>
</dbReference>
<dbReference type="PROSITE" id="PS01095">
    <property type="entry name" value="GH18_1"/>
    <property type="match status" value="1"/>
</dbReference>
<organism evidence="7 8">
    <name type="scientific">Nephila pilipes</name>
    <name type="common">Giant wood spider</name>
    <name type="synonym">Nephila maculata</name>
    <dbReference type="NCBI Taxonomy" id="299642"/>
    <lineage>
        <taxon>Eukaryota</taxon>
        <taxon>Metazoa</taxon>
        <taxon>Ecdysozoa</taxon>
        <taxon>Arthropoda</taxon>
        <taxon>Chelicerata</taxon>
        <taxon>Arachnida</taxon>
        <taxon>Araneae</taxon>
        <taxon>Araneomorphae</taxon>
        <taxon>Entelegynae</taxon>
        <taxon>Araneoidea</taxon>
        <taxon>Nephilidae</taxon>
        <taxon>Nephila</taxon>
    </lineage>
</organism>
<evidence type="ECO:0000313" key="7">
    <source>
        <dbReference type="EMBL" id="GFS32910.1"/>
    </source>
</evidence>
<proteinExistence type="inferred from homology"/>
<dbReference type="GO" id="GO:0008061">
    <property type="term" value="F:chitin binding"/>
    <property type="evidence" value="ECO:0007669"/>
    <property type="project" value="InterPro"/>
</dbReference>
<feature type="domain" description="GH18" evidence="6">
    <location>
        <begin position="37"/>
        <end position="386"/>
    </location>
</feature>
<dbReference type="OrthoDB" id="76388at2759"/>
<comment type="caution">
    <text evidence="7">The sequence shown here is derived from an EMBL/GenBank/DDBJ whole genome shotgun (WGS) entry which is preliminary data.</text>
</comment>
<dbReference type="PANTHER" id="PTHR11177">
    <property type="entry name" value="CHITINASE"/>
    <property type="match status" value="1"/>
</dbReference>
<keyword evidence="5" id="KW-0472">Membrane</keyword>
<dbReference type="SMART" id="SM00636">
    <property type="entry name" value="Glyco_18"/>
    <property type="match status" value="1"/>
</dbReference>
<keyword evidence="5" id="KW-0812">Transmembrane</keyword>
<protein>
    <submittedName>
        <fullName evidence="7">Acidic mammalian chitinase</fullName>
    </submittedName>
</protein>
<evidence type="ECO:0000256" key="1">
    <source>
        <dbReference type="ARBA" id="ARBA00022801"/>
    </source>
</evidence>
<dbReference type="InterPro" id="IPR017853">
    <property type="entry name" value="GH"/>
</dbReference>
<gene>
    <name evidence="7" type="primary">CHIA</name>
    <name evidence="7" type="ORF">NPIL_95881</name>
</gene>
<sequence>MCKDLQFIMIFPVKCLILFYVIIPAFSYSQPKGKSGLLRVCYYTLDNPVTHLNTSLCTHIILGFSSVSNGVIDLGSEERKKLYFQTTALKNKDPQLKMLLTVGGGGNAGGFSEAFNSTGNRTRFIFSALATLGKYNFDGLDIDWEFPVWNDNVLEDKNNFALFMKEFKFLSEVYASLVHKPPAILSIAVAAVSGIIDVAYDIPIMAKYADFINLMSYDFHDFFWYYPFTGHNSPLFNNSKEEAYFSTLNTAWAADYWNKKGMPKSKIMIGIPTYAHTYTLLNPLFHDVDAPATGTKGDITFSDVCNLLASGGIRVFDNESRVPYAYRGYEWVSYEDQVSIYGKAKWILQEGYGGAMTYNLNSDDWSCACNKTSFPLHEIIYNVFTK</sequence>
<dbReference type="GO" id="GO:0006032">
    <property type="term" value="P:chitin catabolic process"/>
    <property type="evidence" value="ECO:0007669"/>
    <property type="project" value="TreeGrafter"/>
</dbReference>
<dbReference type="GO" id="GO:0005975">
    <property type="term" value="P:carbohydrate metabolic process"/>
    <property type="evidence" value="ECO:0007669"/>
    <property type="project" value="InterPro"/>
</dbReference>
<keyword evidence="5" id="KW-1133">Transmembrane helix</keyword>
<keyword evidence="2 3" id="KW-0326">Glycosidase</keyword>
<reference evidence="7" key="1">
    <citation type="submission" date="2020-08" db="EMBL/GenBank/DDBJ databases">
        <title>Multicomponent nature underlies the extraordinary mechanical properties of spider dragline silk.</title>
        <authorList>
            <person name="Kono N."/>
            <person name="Nakamura H."/>
            <person name="Mori M."/>
            <person name="Yoshida Y."/>
            <person name="Ohtoshi R."/>
            <person name="Malay A.D."/>
            <person name="Moran D.A.P."/>
            <person name="Tomita M."/>
            <person name="Numata K."/>
            <person name="Arakawa K."/>
        </authorList>
    </citation>
    <scope>NUCLEOTIDE SEQUENCE</scope>
</reference>
<evidence type="ECO:0000256" key="5">
    <source>
        <dbReference type="SAM" id="Phobius"/>
    </source>
</evidence>
<dbReference type="EMBL" id="BMAW01042164">
    <property type="protein sequence ID" value="GFS32910.1"/>
    <property type="molecule type" value="Genomic_DNA"/>
</dbReference>
<dbReference type="PROSITE" id="PS51910">
    <property type="entry name" value="GH18_2"/>
    <property type="match status" value="1"/>
</dbReference>
<evidence type="ECO:0000259" key="6">
    <source>
        <dbReference type="PROSITE" id="PS51910"/>
    </source>
</evidence>
<evidence type="ECO:0000256" key="4">
    <source>
        <dbReference type="RuleBase" id="RU004453"/>
    </source>
</evidence>
<evidence type="ECO:0000256" key="2">
    <source>
        <dbReference type="ARBA" id="ARBA00023295"/>
    </source>
</evidence>
<dbReference type="InterPro" id="IPR029070">
    <property type="entry name" value="Chitinase_insertion_sf"/>
</dbReference>
<dbReference type="Pfam" id="PF00704">
    <property type="entry name" value="Glyco_hydro_18"/>
    <property type="match status" value="1"/>
</dbReference>
<dbReference type="Proteomes" id="UP000887013">
    <property type="component" value="Unassembled WGS sequence"/>
</dbReference>
<evidence type="ECO:0000256" key="3">
    <source>
        <dbReference type="RuleBase" id="RU000489"/>
    </source>
</evidence>
<dbReference type="SUPFAM" id="SSF54556">
    <property type="entry name" value="Chitinase insertion domain"/>
    <property type="match status" value="1"/>
</dbReference>
<dbReference type="InterPro" id="IPR011583">
    <property type="entry name" value="Chitinase_II/V-like_cat"/>
</dbReference>
<dbReference type="InterPro" id="IPR001579">
    <property type="entry name" value="Glyco_hydro_18_chit_AS"/>
</dbReference>
<dbReference type="InterPro" id="IPR050314">
    <property type="entry name" value="Glycosyl_Hydrlase_18"/>
</dbReference>
<name>A0A8X6M917_NEPPI</name>
<dbReference type="GO" id="GO:0005576">
    <property type="term" value="C:extracellular region"/>
    <property type="evidence" value="ECO:0007669"/>
    <property type="project" value="TreeGrafter"/>
</dbReference>
<dbReference type="Gene3D" id="3.20.20.80">
    <property type="entry name" value="Glycosidases"/>
    <property type="match status" value="1"/>
</dbReference>
<keyword evidence="8" id="KW-1185">Reference proteome</keyword>
<dbReference type="GO" id="GO:0004568">
    <property type="term" value="F:chitinase activity"/>
    <property type="evidence" value="ECO:0007669"/>
    <property type="project" value="TreeGrafter"/>
</dbReference>
<dbReference type="InterPro" id="IPR001223">
    <property type="entry name" value="Glyco_hydro18_cat"/>
</dbReference>
<feature type="transmembrane region" description="Helical" evidence="5">
    <location>
        <begin position="7"/>
        <end position="28"/>
    </location>
</feature>
<dbReference type="Gene3D" id="3.10.50.10">
    <property type="match status" value="1"/>
</dbReference>
<evidence type="ECO:0000313" key="8">
    <source>
        <dbReference type="Proteomes" id="UP000887013"/>
    </source>
</evidence>
<keyword evidence="1 3" id="KW-0378">Hydrolase</keyword>
<dbReference type="PANTHER" id="PTHR11177:SF390">
    <property type="entry name" value="CHITINASE 11"/>
    <property type="match status" value="1"/>
</dbReference>
<accession>A0A8X6M917</accession>
<comment type="similarity">
    <text evidence="4">Belongs to the glycosyl hydrolase 18 family.</text>
</comment>